<dbReference type="EMBL" id="MHIK01000022">
    <property type="protein sequence ID" value="OGY51873.1"/>
    <property type="molecule type" value="Genomic_DNA"/>
</dbReference>
<accession>A0A1G1YHP0</accession>
<evidence type="ECO:0000256" key="4">
    <source>
        <dbReference type="SAM" id="Phobius"/>
    </source>
</evidence>
<feature type="transmembrane region" description="Helical" evidence="4">
    <location>
        <begin position="161"/>
        <end position="180"/>
    </location>
</feature>
<feature type="domain" description="Major facilitator superfamily (MFS) profile" evidence="5">
    <location>
        <begin position="208"/>
        <end position="387"/>
    </location>
</feature>
<keyword evidence="1 4" id="KW-0812">Transmembrane</keyword>
<evidence type="ECO:0000313" key="7">
    <source>
        <dbReference type="Proteomes" id="UP000178501"/>
    </source>
</evidence>
<comment type="caution">
    <text evidence="6">The sequence shown here is derived from an EMBL/GenBank/DDBJ whole genome shotgun (WGS) entry which is preliminary data.</text>
</comment>
<feature type="transmembrane region" description="Helical" evidence="4">
    <location>
        <begin position="244"/>
        <end position="263"/>
    </location>
</feature>
<feature type="transmembrane region" description="Helical" evidence="4">
    <location>
        <begin position="362"/>
        <end position="381"/>
    </location>
</feature>
<dbReference type="Pfam" id="PF07690">
    <property type="entry name" value="MFS_1"/>
    <property type="match status" value="1"/>
</dbReference>
<dbReference type="PROSITE" id="PS50850">
    <property type="entry name" value="MFS"/>
    <property type="match status" value="1"/>
</dbReference>
<feature type="transmembrane region" description="Helical" evidence="4">
    <location>
        <begin position="99"/>
        <end position="123"/>
    </location>
</feature>
<dbReference type="SUPFAM" id="SSF103473">
    <property type="entry name" value="MFS general substrate transporter"/>
    <property type="match status" value="1"/>
</dbReference>
<dbReference type="InterPro" id="IPR020846">
    <property type="entry name" value="MFS_dom"/>
</dbReference>
<dbReference type="GO" id="GO:0022857">
    <property type="term" value="F:transmembrane transporter activity"/>
    <property type="evidence" value="ECO:0007669"/>
    <property type="project" value="InterPro"/>
</dbReference>
<keyword evidence="2 4" id="KW-1133">Transmembrane helix</keyword>
<dbReference type="InterPro" id="IPR011701">
    <property type="entry name" value="MFS"/>
</dbReference>
<dbReference type="PANTHER" id="PTHR23526">
    <property type="entry name" value="INTEGRAL MEMBRANE TRANSPORT PROTEIN-RELATED"/>
    <property type="match status" value="1"/>
</dbReference>
<feature type="transmembrane region" description="Helical" evidence="4">
    <location>
        <begin position="75"/>
        <end position="93"/>
    </location>
</feature>
<dbReference type="Proteomes" id="UP000178501">
    <property type="component" value="Unassembled WGS sequence"/>
</dbReference>
<feature type="transmembrane region" description="Helical" evidence="4">
    <location>
        <begin position="299"/>
        <end position="317"/>
    </location>
</feature>
<dbReference type="PANTHER" id="PTHR23526:SF2">
    <property type="entry name" value="MAJOR FACILITATOR SUPERFAMILY (MFS) PROFILE DOMAIN-CONTAINING PROTEIN"/>
    <property type="match status" value="1"/>
</dbReference>
<dbReference type="AlphaFoldDB" id="A0A1G1YHP0"/>
<organism evidence="6 7">
    <name type="scientific">Candidatus Buchananbacteria bacterium RIFCSPHIGHO2_02_FULL_45_11b</name>
    <dbReference type="NCBI Taxonomy" id="1797541"/>
    <lineage>
        <taxon>Bacteria</taxon>
        <taxon>Candidatus Buchananiibacteriota</taxon>
    </lineage>
</organism>
<dbReference type="InterPro" id="IPR052528">
    <property type="entry name" value="Sugar_transport-like"/>
</dbReference>
<feature type="transmembrane region" description="Helical" evidence="4">
    <location>
        <begin position="275"/>
        <end position="293"/>
    </location>
</feature>
<name>A0A1G1YHP0_9BACT</name>
<evidence type="ECO:0000259" key="5">
    <source>
        <dbReference type="PROSITE" id="PS50850"/>
    </source>
</evidence>
<feature type="transmembrane region" description="Helical" evidence="4">
    <location>
        <begin position="44"/>
        <end position="63"/>
    </location>
</feature>
<sequence>MEIKQKTKIRLRLFLLFAFFLAASNALTAYIQSSYLSQFFGQKYVGWIFIFAYFLTLLAINNFTSLINKLKIFKASFLIISGLTICLFALAFASQPLIILPFFLLYIVLLNLVWIAFDIYVEYFSRDEITGRVRGLYLTSCHLAWLGSPITSGWILQTFDYRFLFLISGFLAFFVCLSFFRFNKLSFDHFTSLNLPLALKKIAQNPPLKAIFAITFLLQSFYCVMVVYLPIYLHQYLGFSWQQIGVIFTAMLLNFVLLTYPAGWLADKYLGEKEMLTIGFLIMGLATLSIGLIKTSNFGIWLITIFLTRLGASLVDILKDSYFFKHVDAHDAQIINLFRNTTSLAYIFTPLLATIVLSFFGYQYIFIITGLLIFSGLYFSLTLKDTR</sequence>
<proteinExistence type="predicted"/>
<evidence type="ECO:0000313" key="6">
    <source>
        <dbReference type="EMBL" id="OGY51873.1"/>
    </source>
</evidence>
<keyword evidence="3 4" id="KW-0472">Membrane</keyword>
<dbReference type="InterPro" id="IPR036259">
    <property type="entry name" value="MFS_trans_sf"/>
</dbReference>
<protein>
    <recommendedName>
        <fullName evidence="5">Major facilitator superfamily (MFS) profile domain-containing protein</fullName>
    </recommendedName>
</protein>
<evidence type="ECO:0000256" key="1">
    <source>
        <dbReference type="ARBA" id="ARBA00022692"/>
    </source>
</evidence>
<dbReference type="Gene3D" id="1.20.1250.20">
    <property type="entry name" value="MFS general substrate transporter like domains"/>
    <property type="match status" value="2"/>
</dbReference>
<gene>
    <name evidence="6" type="ORF">A3J65_03470</name>
</gene>
<reference evidence="6 7" key="1">
    <citation type="journal article" date="2016" name="Nat. Commun.">
        <title>Thousands of microbial genomes shed light on interconnected biogeochemical processes in an aquifer system.</title>
        <authorList>
            <person name="Anantharaman K."/>
            <person name="Brown C.T."/>
            <person name="Hug L.A."/>
            <person name="Sharon I."/>
            <person name="Castelle C.J."/>
            <person name="Probst A.J."/>
            <person name="Thomas B.C."/>
            <person name="Singh A."/>
            <person name="Wilkins M.J."/>
            <person name="Karaoz U."/>
            <person name="Brodie E.L."/>
            <person name="Williams K.H."/>
            <person name="Hubbard S.S."/>
            <person name="Banfield J.F."/>
        </authorList>
    </citation>
    <scope>NUCLEOTIDE SEQUENCE [LARGE SCALE GENOMIC DNA]</scope>
</reference>
<evidence type="ECO:0000256" key="2">
    <source>
        <dbReference type="ARBA" id="ARBA00022989"/>
    </source>
</evidence>
<evidence type="ECO:0000256" key="3">
    <source>
        <dbReference type="ARBA" id="ARBA00023136"/>
    </source>
</evidence>
<feature type="transmembrane region" description="Helical" evidence="4">
    <location>
        <begin position="210"/>
        <end position="232"/>
    </location>
</feature>